<dbReference type="PATRIC" id="fig|363754.4.peg.310"/>
<sequence length="614" mass="68618">MKLPISIMFHECETPLGFASRLSTANGYPSLEAFLDCTETTAFAISRGDSVAMALLAEWSGEDHTKLARYASRTLDKKLCFGLGDAVFSREYRRGKTHRFCVSCIENDFRAGEGRIGSRPYVRAWWETKAIRTCPLHGSRITEVACNDGQDDFASFVRSHPQEFANNDRDADGDHPRGLDIYLTSRIRGGRSFPFLDGLEAYVVADLSKHFGRFLRRYRGAAVSENGSFEPLDDAEYGFNAVKLGEAYISELVSELVLGESPASEDEAAPMEPILSWLRRNRDVPAYTTLVELFQDLAERNMPLGEGHICILPTRRRYRHTVRSASVEYGLGEPRIVELLTKAGLLKAGTATTARVSFDAELAKPILKAAQDALSLTEAAAILDLRGPRLHEIIDAGFLPRVEADRGDLRIYTRISRQELTDFQSRLFKRAQTAIDLDGYLPILKVAHRCNCQLNEVVEMILDGQIHGVARTGTGLTFGNLFVNLKEAQGKRRLVARREIGTDLLSIAEAADLLNTAKYKIYPLVASGVLSSVTRLNRSSRQMQSFIEPKALEDFQRVHISVAEIASIYGTRADVIVRRMELLGIEPSFDPGSRPGRYYWRSDLDKFTFDRVTA</sequence>
<keyword evidence="3" id="KW-1185">Reference proteome</keyword>
<evidence type="ECO:0000313" key="2">
    <source>
        <dbReference type="EMBL" id="ENN89544.1"/>
    </source>
</evidence>
<dbReference type="AlphaFoldDB" id="N6UAI1"/>
<comment type="caution">
    <text evidence="2">The sequence shown here is derived from an EMBL/GenBank/DDBJ whole genome shotgun (WGS) entry which is preliminary data.</text>
</comment>
<protein>
    <recommendedName>
        <fullName evidence="1">TniQ domain-containing protein</fullName>
    </recommendedName>
</protein>
<dbReference type="RefSeq" id="WP_004107799.1">
    <property type="nucleotide sequence ID" value="NZ_AQHN01000005.1"/>
</dbReference>
<evidence type="ECO:0000259" key="1">
    <source>
        <dbReference type="Pfam" id="PF06527"/>
    </source>
</evidence>
<evidence type="ECO:0000313" key="3">
    <source>
        <dbReference type="Proteomes" id="UP000012429"/>
    </source>
</evidence>
<organism evidence="2 3">
    <name type="scientific">Rhizobium freirei PRF 81</name>
    <dbReference type="NCBI Taxonomy" id="363754"/>
    <lineage>
        <taxon>Bacteria</taxon>
        <taxon>Pseudomonadati</taxon>
        <taxon>Pseudomonadota</taxon>
        <taxon>Alphaproteobacteria</taxon>
        <taxon>Hyphomicrobiales</taxon>
        <taxon>Rhizobiaceae</taxon>
        <taxon>Rhizobium/Agrobacterium group</taxon>
        <taxon>Rhizobium</taxon>
    </lineage>
</organism>
<dbReference type="Proteomes" id="UP000012429">
    <property type="component" value="Unassembled WGS sequence"/>
</dbReference>
<dbReference type="InterPro" id="IPR009492">
    <property type="entry name" value="TniQ"/>
</dbReference>
<dbReference type="Pfam" id="PF06527">
    <property type="entry name" value="TniQ"/>
    <property type="match status" value="1"/>
</dbReference>
<dbReference type="OrthoDB" id="7595282at2"/>
<accession>N6UAI1</accession>
<gene>
    <name evidence="2" type="ORF">RHSP_60383</name>
</gene>
<dbReference type="EMBL" id="AQHN01000005">
    <property type="protein sequence ID" value="ENN89544.1"/>
    <property type="molecule type" value="Genomic_DNA"/>
</dbReference>
<reference evidence="2 3" key="1">
    <citation type="journal article" date="2012" name="BMC Genomics">
        <title>Genomic basis of broad host range and environmental adaptability of Rhizobium tropici CIAT 899 and Rhizobium sp. PRF 81 which are used in inoculants for common bean (Phaseolus vulgaris L.).</title>
        <authorList>
            <person name="Ormeno-Orrillo E."/>
            <person name="Menna P."/>
            <person name="Almeida L.G."/>
            <person name="Ollero F.J."/>
            <person name="Nicolas M.F."/>
            <person name="Pains Rodrigues E."/>
            <person name="Shigueyoshi Nakatani A."/>
            <person name="Silva Batista J.S."/>
            <person name="Oliveira Chueire L.M."/>
            <person name="Souza R.C."/>
            <person name="Ribeiro Vasconcelos A.T."/>
            <person name="Megias M."/>
            <person name="Hungria M."/>
            <person name="Martinez-Romero E."/>
        </authorList>
    </citation>
    <scope>NUCLEOTIDE SEQUENCE [LARGE SCALE GENOMIC DNA]</scope>
    <source>
        <strain evidence="2 3">PRF 81</strain>
    </source>
</reference>
<name>N6UAI1_9HYPH</name>
<proteinExistence type="predicted"/>
<dbReference type="STRING" id="363754.RHSP_60383"/>
<feature type="domain" description="TniQ" evidence="1">
    <location>
        <begin position="6"/>
        <end position="139"/>
    </location>
</feature>